<evidence type="ECO:0000313" key="3">
    <source>
        <dbReference type="Proteomes" id="UP000279470"/>
    </source>
</evidence>
<comment type="caution">
    <text evidence="2">The sequence shown here is derived from an EMBL/GenBank/DDBJ whole genome shotgun (WGS) entry which is preliminary data.</text>
</comment>
<keyword evidence="1" id="KW-0812">Transmembrane</keyword>
<sequence>MNFYPNEKNDYTSKIEISEIYKTNKKFQEKIKNIEILLNILGRVIVENNYKSPQKINSVFSKYIDYYENHLDIATKNDNPLLIQYLYNNSNIKIDRFSGIEKYNQNSNNYDDLMKNAKNNSWKIIFDNTNKFLLKNDYIFSIAFGIKNKNKDFPGMFLVHLNKDHLNNFINYPGNIFVFDEKCNLLFVNNAIELTNKQHQIDCHNNNYNKESKQINKIINNNSTNSYNVNYKDLIFLFEPSKFIPYSFFSIVKNNLYLFLVIILVLVITLFTSIILYALHLKIRKQEKLFDYYTSDHNLNINEFLEKIKDLNYLIESDKELTNELKIISNLIPVLSQNISSNIYNIVNTSKKLLEYCKPNVAEVKDLKNLYHQVIKIEYKKSLYKNYNNVNIYQKSSQLPIKSLLQDFNKDLKNHKIHCKFLKNCFISDLKILGNSNLIKTMLIELISKFYETCDVNFVTINTQDDLKLKKVAITLEGNLNLDELDKAVLRIDFPKTTIINDILLSSKGLLFAKFIIKIHNGILKVKKTNNKVLIKLLFNKI</sequence>
<dbReference type="AlphaFoldDB" id="A0A429XR88"/>
<gene>
    <name evidence="2" type="ORF">EIC27_02425</name>
</gene>
<keyword evidence="1" id="KW-0472">Membrane</keyword>
<accession>A0A429XR88</accession>
<dbReference type="Proteomes" id="UP000279470">
    <property type="component" value="Unassembled WGS sequence"/>
</dbReference>
<reference evidence="3" key="1">
    <citation type="submission" date="2018-11" db="EMBL/GenBank/DDBJ databases">
        <title>Phylogenetic, genomic, and biogeographic characterization of a novel and ubiquitous marine invertebrate-associated Rickettsiales parasite, Candidatus Marinoinvertebrata rohwerii, gen. nov., sp. nov.</title>
        <authorList>
            <person name="Klinges J.G."/>
            <person name="Rosales S.M."/>
            <person name="Mcminds R."/>
            <person name="Shaver E.C."/>
            <person name="Shantz A."/>
            <person name="Peters E.C."/>
            <person name="Burkepile D.E."/>
            <person name="Silliman B.R."/>
            <person name="Vega Thurber R.L."/>
        </authorList>
    </citation>
    <scope>NUCLEOTIDE SEQUENCE [LARGE SCALE GENOMIC DNA]</scope>
    <source>
        <strain evidence="3">a_cerv_44</strain>
    </source>
</reference>
<dbReference type="EMBL" id="RXFM01000023">
    <property type="protein sequence ID" value="RST69363.1"/>
    <property type="molecule type" value="Genomic_DNA"/>
</dbReference>
<organism evidence="2 3">
    <name type="scientific">Candidatus Aquarickettsia rohweri</name>
    <dbReference type="NCBI Taxonomy" id="2602574"/>
    <lineage>
        <taxon>Bacteria</taxon>
        <taxon>Pseudomonadati</taxon>
        <taxon>Pseudomonadota</taxon>
        <taxon>Alphaproteobacteria</taxon>
        <taxon>Rickettsiales</taxon>
        <taxon>Candidatus Midichloriaceae</taxon>
        <taxon>Candidatus Aquarickettsia</taxon>
    </lineage>
</organism>
<evidence type="ECO:0000256" key="1">
    <source>
        <dbReference type="SAM" id="Phobius"/>
    </source>
</evidence>
<name>A0A429XR88_9RICK</name>
<proteinExistence type="predicted"/>
<evidence type="ECO:0000313" key="2">
    <source>
        <dbReference type="EMBL" id="RST69363.1"/>
    </source>
</evidence>
<feature type="transmembrane region" description="Helical" evidence="1">
    <location>
        <begin position="256"/>
        <end position="279"/>
    </location>
</feature>
<keyword evidence="3" id="KW-1185">Reference proteome</keyword>
<keyword evidence="1" id="KW-1133">Transmembrane helix</keyword>
<protein>
    <submittedName>
        <fullName evidence="2">Uncharacterized protein</fullName>
    </submittedName>
</protein>